<feature type="transmembrane region" description="Helical" evidence="1">
    <location>
        <begin position="6"/>
        <end position="22"/>
    </location>
</feature>
<reference evidence="2 3" key="1">
    <citation type="submission" date="2015-07" db="EMBL/GenBank/DDBJ databases">
        <title>High-quality genome of monoxenous trypanosomatid Leptomonas pyrrhocoris.</title>
        <authorList>
            <person name="Flegontov P."/>
            <person name="Butenko A."/>
            <person name="Firsov S."/>
            <person name="Vlcek C."/>
            <person name="Logacheva M.D."/>
            <person name="Field M."/>
            <person name="Filatov D."/>
            <person name="Flegontova O."/>
            <person name="Gerasimov E."/>
            <person name="Jackson A.P."/>
            <person name="Kelly S."/>
            <person name="Opperdoes F."/>
            <person name="O'Reilly A."/>
            <person name="Votypka J."/>
            <person name="Yurchenko V."/>
            <person name="Lukes J."/>
        </authorList>
    </citation>
    <scope>NUCLEOTIDE SEQUENCE [LARGE SCALE GENOMIC DNA]</scope>
    <source>
        <strain evidence="2">H10</strain>
    </source>
</reference>
<dbReference type="OrthoDB" id="266425at2759"/>
<protein>
    <submittedName>
        <fullName evidence="2">Uncharacterized protein</fullName>
    </submittedName>
</protein>
<keyword evidence="1" id="KW-0812">Transmembrane</keyword>
<dbReference type="EMBL" id="LGTL01000003">
    <property type="protein sequence ID" value="KPA83603.1"/>
    <property type="molecule type" value="Genomic_DNA"/>
</dbReference>
<comment type="caution">
    <text evidence="2">The sequence shown here is derived from an EMBL/GenBank/DDBJ whole genome shotgun (WGS) entry which is preliminary data.</text>
</comment>
<sequence length="211" mass="21688">MGILVNFSIYGLMIIPLAALVKGHGISLGHLIKLGLVMVAVQLAQSTIATAVPPDMVAAQVAVHGALLPLLTVAFCSFVLTDGKASKVMRLHECGCDDVGAAVATLWCLTYTVLFRWFPWYHTMASRGFEPSNLLAGGDAFLTLLTTLAMCRSFASGKPGAAATAVGVHVVGAVVGAAVGQPIAGAALTAVLESGAAKLVFAPPTTEKKED</sequence>
<accession>A0A0M9G6R9</accession>
<dbReference type="VEuPathDB" id="TriTrypDB:LpyrH10_03_0320"/>
<feature type="transmembrane region" description="Helical" evidence="1">
    <location>
        <begin position="58"/>
        <end position="80"/>
    </location>
</feature>
<feature type="transmembrane region" description="Helical" evidence="1">
    <location>
        <begin position="132"/>
        <end position="151"/>
    </location>
</feature>
<dbReference type="RefSeq" id="XP_015662042.1">
    <property type="nucleotide sequence ID" value="XM_015798564.1"/>
</dbReference>
<dbReference type="EMBL" id="LGTL01000003">
    <property type="protein sequence ID" value="KPA83602.1"/>
    <property type="molecule type" value="Genomic_DNA"/>
</dbReference>
<gene>
    <name evidence="2" type="ORF">ABB37_01881</name>
</gene>
<feature type="transmembrane region" description="Helical" evidence="1">
    <location>
        <begin position="101"/>
        <end position="120"/>
    </location>
</feature>
<organism evidence="2 3">
    <name type="scientific">Leptomonas pyrrhocoris</name>
    <name type="common">Firebug parasite</name>
    <dbReference type="NCBI Taxonomy" id="157538"/>
    <lineage>
        <taxon>Eukaryota</taxon>
        <taxon>Discoba</taxon>
        <taxon>Euglenozoa</taxon>
        <taxon>Kinetoplastea</taxon>
        <taxon>Metakinetoplastina</taxon>
        <taxon>Trypanosomatida</taxon>
        <taxon>Trypanosomatidae</taxon>
        <taxon>Leishmaniinae</taxon>
        <taxon>Leptomonas</taxon>
    </lineage>
</organism>
<name>A0A0M9G6R9_LEPPY</name>
<dbReference type="GeneID" id="26902176"/>
<evidence type="ECO:0000256" key="1">
    <source>
        <dbReference type="SAM" id="Phobius"/>
    </source>
</evidence>
<dbReference type="OMA" id="NMGIILN"/>
<evidence type="ECO:0000313" key="2">
    <source>
        <dbReference type="EMBL" id="KPA83603.1"/>
    </source>
</evidence>
<dbReference type="AlphaFoldDB" id="A0A0M9G6R9"/>
<dbReference type="RefSeq" id="XP_015662041.1">
    <property type="nucleotide sequence ID" value="XM_015798563.1"/>
</dbReference>
<keyword evidence="1" id="KW-0472">Membrane</keyword>
<dbReference type="Proteomes" id="UP000037923">
    <property type="component" value="Unassembled WGS sequence"/>
</dbReference>
<keyword evidence="3" id="KW-1185">Reference proteome</keyword>
<evidence type="ECO:0000313" key="3">
    <source>
        <dbReference type="Proteomes" id="UP000037923"/>
    </source>
</evidence>
<proteinExistence type="predicted"/>
<keyword evidence="1" id="KW-1133">Transmembrane helix</keyword>